<dbReference type="Gene3D" id="3.30.1490.20">
    <property type="entry name" value="ATP-grasp fold, A domain"/>
    <property type="match status" value="1"/>
</dbReference>
<comment type="caution">
    <text evidence="2">The sequence shown here is derived from an EMBL/GenBank/DDBJ whole genome shotgun (WGS) entry which is preliminary data.</text>
</comment>
<accession>X0YK11</accession>
<dbReference type="GO" id="GO:0046872">
    <property type="term" value="F:metal ion binding"/>
    <property type="evidence" value="ECO:0007669"/>
    <property type="project" value="InterPro"/>
</dbReference>
<organism evidence="2">
    <name type="scientific">marine sediment metagenome</name>
    <dbReference type="NCBI Taxonomy" id="412755"/>
    <lineage>
        <taxon>unclassified sequences</taxon>
        <taxon>metagenomes</taxon>
        <taxon>ecological metagenomes</taxon>
    </lineage>
</organism>
<gene>
    <name evidence="2" type="ORF">S01H1_67250</name>
</gene>
<feature type="domain" description="ATP-grasp" evidence="1">
    <location>
        <begin position="12"/>
        <end position="217"/>
    </location>
</feature>
<dbReference type="AlphaFoldDB" id="X0YK11"/>
<dbReference type="EMBL" id="BARS01044524">
    <property type="protein sequence ID" value="GAG37101.1"/>
    <property type="molecule type" value="Genomic_DNA"/>
</dbReference>
<dbReference type="Pfam" id="PF08443">
    <property type="entry name" value="RimK"/>
    <property type="match status" value="1"/>
</dbReference>
<proteinExistence type="predicted"/>
<dbReference type="SUPFAM" id="SSF56059">
    <property type="entry name" value="Glutathione synthetase ATP-binding domain-like"/>
    <property type="match status" value="1"/>
</dbReference>
<sequence length="222" mass="25833">THYFYDHKVLQTYLFQIHGIPHPETHIFFRADEAYKFLQKANYPIVVKTDAGAGSAGVRFPDNFGEAVKQLEENFTIGLKYYGERREKNLFYVQEYIPVPGQFRIVVVNNDVGYGFYLSNKPGTRVASSQGHYSYPAIPVELLNLSAKINQEMNWDYMMYDWIWKESTKQWLILETTDTCGFGGSSARKITYYLKNGKWEPKETNIQISELLFNKYILGESK</sequence>
<dbReference type="InterPro" id="IPR013815">
    <property type="entry name" value="ATP_grasp_subdomain_1"/>
</dbReference>
<dbReference type="InterPro" id="IPR011761">
    <property type="entry name" value="ATP-grasp"/>
</dbReference>
<reference evidence="2" key="1">
    <citation type="journal article" date="2014" name="Front. Microbiol.">
        <title>High frequency of phylogenetically diverse reductive dehalogenase-homologous genes in deep subseafloor sedimentary metagenomes.</title>
        <authorList>
            <person name="Kawai M."/>
            <person name="Futagami T."/>
            <person name="Toyoda A."/>
            <person name="Takaki Y."/>
            <person name="Nishi S."/>
            <person name="Hori S."/>
            <person name="Arai W."/>
            <person name="Tsubouchi T."/>
            <person name="Morono Y."/>
            <person name="Uchiyama I."/>
            <person name="Ito T."/>
            <person name="Fujiyama A."/>
            <person name="Inagaki F."/>
            <person name="Takami H."/>
        </authorList>
    </citation>
    <scope>NUCLEOTIDE SEQUENCE</scope>
    <source>
        <strain evidence="2">Expedition CK06-06</strain>
    </source>
</reference>
<protein>
    <recommendedName>
        <fullName evidence="1">ATP-grasp domain-containing protein</fullName>
    </recommendedName>
</protein>
<dbReference type="PROSITE" id="PS50975">
    <property type="entry name" value="ATP_GRASP"/>
    <property type="match status" value="1"/>
</dbReference>
<dbReference type="GO" id="GO:0005524">
    <property type="term" value="F:ATP binding"/>
    <property type="evidence" value="ECO:0007669"/>
    <property type="project" value="InterPro"/>
</dbReference>
<dbReference type="InterPro" id="IPR013651">
    <property type="entry name" value="ATP-grasp_RimK-type"/>
</dbReference>
<feature type="non-terminal residue" evidence="2">
    <location>
        <position position="1"/>
    </location>
</feature>
<evidence type="ECO:0000313" key="2">
    <source>
        <dbReference type="EMBL" id="GAG37101.1"/>
    </source>
</evidence>
<evidence type="ECO:0000259" key="1">
    <source>
        <dbReference type="PROSITE" id="PS50975"/>
    </source>
</evidence>
<name>X0YK11_9ZZZZ</name>